<proteinExistence type="predicted"/>
<sequence length="228" mass="27528">MNILSNLLSGIGGVLIGGFITWWSNLAIQKKKVIFELQQERYIETKKYIEELINILEKLNNRIYLYHMNMVIYYEKSYSEDNDNNILQERFKRNSDLNEEIDTLNRRFRRKLEIFNNYVDTNEILLLKYKHDLNEVISKGQHIFKNICNIKFIILNNVIELKKDIEKEVKIDEEYKKEKKKEYQFALELVNKNNTEINKVITFYNNLLKIQLNDIYGNYVNIKNKKIK</sequence>
<organism evidence="2 3">
    <name type="scientific">Anaeromonas frigoriresistens</name>
    <dbReference type="NCBI Taxonomy" id="2683708"/>
    <lineage>
        <taxon>Bacteria</taxon>
        <taxon>Bacillati</taxon>
        <taxon>Bacillota</taxon>
        <taxon>Tissierellia</taxon>
        <taxon>Tissierellales</taxon>
        <taxon>Thermohalobacteraceae</taxon>
        <taxon>Anaeromonas</taxon>
    </lineage>
</organism>
<dbReference type="EMBL" id="WSFT01000053">
    <property type="protein sequence ID" value="MBS4539659.1"/>
    <property type="molecule type" value="Genomic_DNA"/>
</dbReference>
<evidence type="ECO:0000313" key="3">
    <source>
        <dbReference type="Proteomes" id="UP000724672"/>
    </source>
</evidence>
<keyword evidence="1" id="KW-1133">Transmembrane helix</keyword>
<evidence type="ECO:0000313" key="2">
    <source>
        <dbReference type="EMBL" id="MBS4539659.1"/>
    </source>
</evidence>
<name>A0A942UZH0_9FIRM</name>
<dbReference type="AlphaFoldDB" id="A0A942UZH0"/>
<feature type="transmembrane region" description="Helical" evidence="1">
    <location>
        <begin position="6"/>
        <end position="28"/>
    </location>
</feature>
<keyword evidence="1" id="KW-0472">Membrane</keyword>
<gene>
    <name evidence="2" type="ORF">GOQ27_14385</name>
</gene>
<accession>A0A942UZH0</accession>
<keyword evidence="3" id="KW-1185">Reference proteome</keyword>
<dbReference type="RefSeq" id="WP_203367581.1">
    <property type="nucleotide sequence ID" value="NZ_WSFT01000053.1"/>
</dbReference>
<dbReference type="Proteomes" id="UP000724672">
    <property type="component" value="Unassembled WGS sequence"/>
</dbReference>
<evidence type="ECO:0000256" key="1">
    <source>
        <dbReference type="SAM" id="Phobius"/>
    </source>
</evidence>
<protein>
    <submittedName>
        <fullName evidence="2">Uncharacterized protein</fullName>
    </submittedName>
</protein>
<reference evidence="2" key="1">
    <citation type="submission" date="2019-12" db="EMBL/GenBank/DDBJ databases">
        <title>Clostridiaceae gen. nov. sp. nov., isolated from sediment in Xinjiang, China.</title>
        <authorList>
            <person name="Zhang R."/>
        </authorList>
    </citation>
    <scope>NUCLEOTIDE SEQUENCE</scope>
    <source>
        <strain evidence="2">D2Q-11</strain>
    </source>
</reference>
<keyword evidence="1" id="KW-0812">Transmembrane</keyword>
<comment type="caution">
    <text evidence="2">The sequence shown here is derived from an EMBL/GenBank/DDBJ whole genome shotgun (WGS) entry which is preliminary data.</text>
</comment>